<reference evidence="10" key="1">
    <citation type="submission" date="2022-03" db="EMBL/GenBank/DDBJ databases">
        <authorList>
            <person name="Legras J.-L."/>
            <person name="Devillers H."/>
            <person name="Grondin C."/>
        </authorList>
    </citation>
    <scope>NUCLEOTIDE SEQUENCE</scope>
    <source>
        <strain evidence="10">CLIB 1423</strain>
    </source>
</reference>
<dbReference type="Proteomes" id="UP000837801">
    <property type="component" value="Unassembled WGS sequence"/>
</dbReference>
<dbReference type="FunFam" id="4.10.860.10:FF:000001">
    <property type="entry name" value="Eukaryotic translation initiation factor 3 subunit A"/>
    <property type="match status" value="1"/>
</dbReference>
<comment type="subcellular location">
    <subcellularLocation>
        <location evidence="1 7">Cytoplasm</location>
    </subcellularLocation>
</comment>
<sequence length="962" mass="108675">MAPPHKNHHQRPENVLKRAEDLIAVGEPEAALEALYELITAKRSRYSPVEELEPIGLLLIELAVDLRKGKLAKDALHQYKKNVQNTENGLESVQVVVKKFVSLAEKKLDEAQQKADTKIDSNGSNDDEDLDTAQSPESILLSAVSNADSADRTERELVTPWLRFLWEALRATLDILRNNSKLEVTYSAIVNQAFQFCLKFGRKAEFRRLCELLRTHMQTLTTTQPTGPGSAPGAPGAAAAAATFSKPTGTNAIDLSDSETVQRYLDQRFSQLNISVKLELWQESFRSVDDVHTLITASKKAPKPVMMANYYENLARIFAVSDNSLFHAAAWNKFFNLYSQSPNATDEELSHYASILVLSTLAIPQRSGNSNETVVDDQRAKNSKLSSLLNLNHVPTRDSLIKSILSRSILSFVDPAVKTLFKVLEEGGFHPLTIKAEVSEMFKVIAEDKDYKPYITTLTEVILIRLFQQVSQVYETVKLDFLVNLGIFQGTEYTLSPLQVEKLIVTAAKDGHLALTIDHESDVITFKSDPFEDSNEQFNKVNAKVTGAGVLQISPAELVRTQLSKLASTLSESTKIIDPEYNTRLSYNKELALKNALSKLIQEQQEYSQRLTIMEERKRQSEKLKREQEEEAAKLRAEKLVAEQKAEQERMIAEQERRNLEKLEREKLLVKEREKKKIAEEINAKGIIQIDLNNLDDLDTDKLRIMQLEQLSKDKKLLEERLKILSKKVDHTERAFRRYELQHLEKDAEKQKAEDLKNFETARNLKISKAKKEFEDAHAIKDRLQRVVPDFTSFKAIIDAKNSSKLQELKKRASKELELAKKERLARVKAQRLDELRYQKEQELIAEEEAERKRKQAEEMAKLKEEMRLQKEKDAESLKRRAAMEAELAAKKQQQQPQPSSPVAPPARTAPPARSSPFGNATPVASSPASGSPVGGASPSPVASKPLSFAEKMRLKREGKLA</sequence>
<dbReference type="GO" id="GO:0071541">
    <property type="term" value="C:eukaryotic translation initiation factor 3 complex, eIF3m"/>
    <property type="evidence" value="ECO:0007669"/>
    <property type="project" value="TreeGrafter"/>
</dbReference>
<keyword evidence="4 7" id="KW-0694">RNA-binding</keyword>
<dbReference type="OrthoDB" id="18884at2759"/>
<comment type="caution">
    <text evidence="10">The sequence shown here is derived from an EMBL/GenBank/DDBJ whole genome shotgun (WGS) entry which is preliminary data.</text>
</comment>
<dbReference type="GO" id="GO:0003729">
    <property type="term" value="F:mRNA binding"/>
    <property type="evidence" value="ECO:0007669"/>
    <property type="project" value="TreeGrafter"/>
</dbReference>
<dbReference type="InterPro" id="IPR054711">
    <property type="entry name" value="eIF3a_PCI_TPR-like"/>
</dbReference>
<dbReference type="PANTHER" id="PTHR14005">
    <property type="entry name" value="EUKARYOTIC TRANSLATION INITIATION FACTOR 3, THETA SUBUNIT"/>
    <property type="match status" value="1"/>
</dbReference>
<evidence type="ECO:0000256" key="4">
    <source>
        <dbReference type="ARBA" id="ARBA00022884"/>
    </source>
</evidence>
<accession>A0A9P0QPC2</accession>
<dbReference type="GO" id="GO:0016282">
    <property type="term" value="C:eukaryotic 43S preinitiation complex"/>
    <property type="evidence" value="ECO:0007669"/>
    <property type="project" value="UniProtKB-UniRule"/>
</dbReference>
<dbReference type="AlphaFoldDB" id="A0A9P0QPC2"/>
<evidence type="ECO:0000313" key="10">
    <source>
        <dbReference type="EMBL" id="CAH2352440.1"/>
    </source>
</evidence>
<dbReference type="InterPro" id="IPR000717">
    <property type="entry name" value="PCI_dom"/>
</dbReference>
<feature type="region of interest" description="Disordered" evidence="8">
    <location>
        <begin position="840"/>
        <end position="962"/>
    </location>
</feature>
<comment type="subunit">
    <text evidence="7">Component of the eukaryotic translation initiation factor 3 (eIF-3) complex.</text>
</comment>
<evidence type="ECO:0000256" key="7">
    <source>
        <dbReference type="HAMAP-Rule" id="MF_03000"/>
    </source>
</evidence>
<dbReference type="Pfam" id="PF22591">
    <property type="entry name" value="eIF3a_PCI_TPR-like"/>
    <property type="match status" value="1"/>
</dbReference>
<dbReference type="EMBL" id="CAKXYY010000006">
    <property type="protein sequence ID" value="CAH2352440.1"/>
    <property type="molecule type" value="Genomic_DNA"/>
</dbReference>
<dbReference type="Gene3D" id="1.25.40.860">
    <property type="match status" value="2"/>
</dbReference>
<feature type="coiled-coil region" evidence="7">
    <location>
        <begin position="597"/>
        <end position="680"/>
    </location>
</feature>
<dbReference type="SMART" id="SM00088">
    <property type="entry name" value="PINT"/>
    <property type="match status" value="1"/>
</dbReference>
<feature type="coiled-coil region" evidence="7">
    <location>
        <begin position="708"/>
        <end position="742"/>
    </location>
</feature>
<keyword evidence="2 7" id="KW-0963">Cytoplasm</keyword>
<feature type="domain" description="PCI" evidence="9">
    <location>
        <begin position="349"/>
        <end position="531"/>
    </location>
</feature>
<dbReference type="Pfam" id="PF01399">
    <property type="entry name" value="PCI"/>
    <property type="match status" value="1"/>
</dbReference>
<evidence type="ECO:0000256" key="3">
    <source>
        <dbReference type="ARBA" id="ARBA00022540"/>
    </source>
</evidence>
<dbReference type="Gene3D" id="4.10.860.10">
    <property type="entry name" value="UVR domain"/>
    <property type="match status" value="1"/>
</dbReference>
<feature type="compositionally biased region" description="Low complexity" evidence="8">
    <location>
        <begin position="910"/>
        <end position="944"/>
    </location>
</feature>
<dbReference type="HAMAP" id="MF_03000">
    <property type="entry name" value="eIF3a"/>
    <property type="match status" value="1"/>
</dbReference>
<feature type="region of interest" description="Disordered" evidence="8">
    <location>
        <begin position="221"/>
        <end position="240"/>
    </location>
</feature>
<evidence type="ECO:0000256" key="2">
    <source>
        <dbReference type="ARBA" id="ARBA00022490"/>
    </source>
</evidence>
<feature type="compositionally biased region" description="Basic and acidic residues" evidence="8">
    <location>
        <begin position="951"/>
        <end position="962"/>
    </location>
</feature>
<name>A0A9P0QPC2_9ASCO</name>
<keyword evidence="3 7" id="KW-0396">Initiation factor</keyword>
<comment type="function">
    <text evidence="7">RNA-binding component of the eukaryotic translation initiation factor 3 (eIF-3) complex, which is involved in protein synthesis of a specialized repertoire of mRNAs and, together with other initiation factors, stimulates binding of mRNA and methionyl-tRNAi to the 40S ribosome. The eIF-3 complex specifically targets and initiates translation of a subset of mRNAs involved in cell proliferation.</text>
</comment>
<dbReference type="GO" id="GO:0001732">
    <property type="term" value="P:formation of cytoplasmic translation initiation complex"/>
    <property type="evidence" value="ECO:0007669"/>
    <property type="project" value="UniProtKB-UniRule"/>
</dbReference>
<evidence type="ECO:0000256" key="1">
    <source>
        <dbReference type="ARBA" id="ARBA00004496"/>
    </source>
</evidence>
<evidence type="ECO:0000313" key="11">
    <source>
        <dbReference type="Proteomes" id="UP000837801"/>
    </source>
</evidence>
<dbReference type="PANTHER" id="PTHR14005:SF0">
    <property type="entry name" value="EUKARYOTIC TRANSLATION INITIATION FACTOR 3 SUBUNIT A"/>
    <property type="match status" value="1"/>
</dbReference>
<keyword evidence="6 7" id="KW-0175">Coiled coil</keyword>
<organism evidence="10 11">
    <name type="scientific">[Candida] railenensis</name>
    <dbReference type="NCBI Taxonomy" id="45579"/>
    <lineage>
        <taxon>Eukaryota</taxon>
        <taxon>Fungi</taxon>
        <taxon>Dikarya</taxon>
        <taxon>Ascomycota</taxon>
        <taxon>Saccharomycotina</taxon>
        <taxon>Pichiomycetes</taxon>
        <taxon>Debaryomycetaceae</taxon>
        <taxon>Kurtzmaniella</taxon>
    </lineage>
</organism>
<dbReference type="GO" id="GO:0071540">
    <property type="term" value="C:eukaryotic translation initiation factor 3 complex, eIF3e"/>
    <property type="evidence" value="ECO:0007669"/>
    <property type="project" value="TreeGrafter"/>
</dbReference>
<evidence type="ECO:0000256" key="6">
    <source>
        <dbReference type="ARBA" id="ARBA00023054"/>
    </source>
</evidence>
<dbReference type="GO" id="GO:0002188">
    <property type="term" value="P:translation reinitiation"/>
    <property type="evidence" value="ECO:0007669"/>
    <property type="project" value="TreeGrafter"/>
</dbReference>
<dbReference type="PROSITE" id="PS50250">
    <property type="entry name" value="PCI"/>
    <property type="match status" value="1"/>
</dbReference>
<proteinExistence type="inferred from homology"/>
<evidence type="ECO:0000256" key="5">
    <source>
        <dbReference type="ARBA" id="ARBA00022917"/>
    </source>
</evidence>
<keyword evidence="5 7" id="KW-0648">Protein biosynthesis</keyword>
<keyword evidence="11" id="KW-1185">Reference proteome</keyword>
<dbReference type="GO" id="GO:0003743">
    <property type="term" value="F:translation initiation factor activity"/>
    <property type="evidence" value="ECO:0007669"/>
    <property type="project" value="UniProtKB-UniRule"/>
</dbReference>
<gene>
    <name evidence="7" type="primary">TIF32</name>
    <name evidence="10" type="ORF">CLIB1423_06S06480</name>
</gene>
<dbReference type="GO" id="GO:0043614">
    <property type="term" value="C:multi-eIF complex"/>
    <property type="evidence" value="ECO:0007669"/>
    <property type="project" value="TreeGrafter"/>
</dbReference>
<evidence type="ECO:0000259" key="9">
    <source>
        <dbReference type="PROSITE" id="PS50250"/>
    </source>
</evidence>
<dbReference type="InterPro" id="IPR027512">
    <property type="entry name" value="EIF3A"/>
</dbReference>
<evidence type="ECO:0000256" key="8">
    <source>
        <dbReference type="SAM" id="MobiDB-lite"/>
    </source>
</evidence>
<protein>
    <recommendedName>
        <fullName evidence="7">Eukaryotic translation initiation factor 3 subunit A</fullName>
        <shortName evidence="7">eIF3a</shortName>
    </recommendedName>
    <alternativeName>
        <fullName evidence="7">Eukaryotic translation initiation factor 3 110 kDa subunit homolog</fullName>
        <shortName evidence="7">eIF3 p110</shortName>
    </alternativeName>
    <alternativeName>
        <fullName evidence="7">Translation initiation factor eIF3, p110 subunit homolog</fullName>
    </alternativeName>
</protein>
<comment type="similarity">
    <text evidence="7">Belongs to the eIF-3 subunit A family.</text>
</comment>
<feature type="compositionally biased region" description="Pro residues" evidence="8">
    <location>
        <begin position="899"/>
        <end position="909"/>
    </location>
</feature>
<feature type="region of interest" description="Disordered" evidence="8">
    <location>
        <begin position="112"/>
        <end position="133"/>
    </location>
</feature>
<feature type="compositionally biased region" description="Basic and acidic residues" evidence="8">
    <location>
        <begin position="850"/>
        <end position="890"/>
    </location>
</feature>
<dbReference type="GO" id="GO:0033290">
    <property type="term" value="C:eukaryotic 48S preinitiation complex"/>
    <property type="evidence" value="ECO:0007669"/>
    <property type="project" value="UniProtKB-UniRule"/>
</dbReference>